<dbReference type="InterPro" id="IPR011333">
    <property type="entry name" value="SKP1/BTB/POZ_sf"/>
</dbReference>
<feature type="domain" description="BACK" evidence="3">
    <location>
        <begin position="57"/>
        <end position="159"/>
    </location>
</feature>
<dbReference type="Gene3D" id="3.30.710.10">
    <property type="entry name" value="Potassium Channel Kv1.1, Chain A"/>
    <property type="match status" value="1"/>
</dbReference>
<dbReference type="Proteomes" id="UP000085678">
    <property type="component" value="Unplaced"/>
</dbReference>
<evidence type="ECO:0000256" key="2">
    <source>
        <dbReference type="ARBA" id="ARBA00022737"/>
    </source>
</evidence>
<reference evidence="5" key="1">
    <citation type="submission" date="2025-08" db="UniProtKB">
        <authorList>
            <consortium name="RefSeq"/>
        </authorList>
    </citation>
    <scope>IDENTIFICATION</scope>
    <source>
        <tissue evidence="5">Gonads</tissue>
    </source>
</reference>
<dbReference type="GO" id="GO:0007010">
    <property type="term" value="P:cytoskeleton organization"/>
    <property type="evidence" value="ECO:0007669"/>
    <property type="project" value="InterPro"/>
</dbReference>
<organism evidence="4 5">
    <name type="scientific">Lingula anatina</name>
    <name type="common">Brachiopod</name>
    <name type="synonym">Lingula unguis</name>
    <dbReference type="NCBI Taxonomy" id="7574"/>
    <lineage>
        <taxon>Eukaryota</taxon>
        <taxon>Metazoa</taxon>
        <taxon>Spiralia</taxon>
        <taxon>Lophotrochozoa</taxon>
        <taxon>Brachiopoda</taxon>
        <taxon>Linguliformea</taxon>
        <taxon>Lingulata</taxon>
        <taxon>Lingulida</taxon>
        <taxon>Linguloidea</taxon>
        <taxon>Lingulidae</taxon>
        <taxon>Lingula</taxon>
    </lineage>
</organism>
<dbReference type="STRING" id="7574.A0A2R2MS01"/>
<keyword evidence="4" id="KW-1185">Reference proteome</keyword>
<protein>
    <submittedName>
        <fullName evidence="5">Gigaxonin-like</fullName>
    </submittedName>
</protein>
<dbReference type="Gene3D" id="2.120.10.80">
    <property type="entry name" value="Kelch-type beta propeller"/>
    <property type="match status" value="2"/>
</dbReference>
<sequence length="525" mass="58799">MDPEIFEQILDYIYTSVIMMDEENIQDILQAADILLMADLKDLCCDYLEQCISVQNVLGVQEFAERFSCPRVYHAATLFLDEHFSQIIDGEEFLQLSAEKTMKLLQRDSINSVNEETIFDCIIRWCGQESERLSNLKILLSSCLRIGALPDAYFQDHVLGNRLVKEAQLEMFLQRSREERPEWMRRGYSEVLVAVGGEGPVEGNDPVVEVKATVTCVVPPNSSQTQTGHRVSWIPLKPLLAPRAGHSVVSAGGYIYAIGGRDASGHIVNTGERYCPHNNQWTSIAPMSHARVGFGLTAIDDHIYALGGSNDMSDPLTSVEEYNIYTNKWRTVSGMNLKRAWSAFAVLDKKIYVLGGGIMGKLYEAVECYDPKCETWYSVPPMKERRFDARAVGHKGSVYVFGGLRRLACPGASHNGAAMRFCDTEVFPRELQNWTVMPSARSGMCTMSEVSHVDGAVSFQDEILVCGELDVGGVYHFARAYDHRTDSWRGVILNHPPGQRGMQLTSVKIPNAFLHNLMWSQETAN</sequence>
<evidence type="ECO:0000259" key="3">
    <source>
        <dbReference type="SMART" id="SM00875"/>
    </source>
</evidence>
<dbReference type="AlphaFoldDB" id="A0A2R2MS01"/>
<dbReference type="Pfam" id="PF07707">
    <property type="entry name" value="BACK"/>
    <property type="match status" value="1"/>
</dbReference>
<dbReference type="SMART" id="SM00875">
    <property type="entry name" value="BACK"/>
    <property type="match status" value="1"/>
</dbReference>
<keyword evidence="1" id="KW-0880">Kelch repeat</keyword>
<evidence type="ECO:0000256" key="1">
    <source>
        <dbReference type="ARBA" id="ARBA00022441"/>
    </source>
</evidence>
<dbReference type="KEGG" id="lak:106158285"/>
<dbReference type="InterPro" id="IPR015915">
    <property type="entry name" value="Kelch-typ_b-propeller"/>
</dbReference>
<dbReference type="InterPro" id="IPR017096">
    <property type="entry name" value="BTB-kelch_protein"/>
</dbReference>
<dbReference type="GeneID" id="106158285"/>
<name>A0A2R2MS01_LINAN</name>
<dbReference type="PANTHER" id="PTHR24412:SF232">
    <property type="entry name" value="GIGAXONIN"/>
    <property type="match status" value="1"/>
</dbReference>
<dbReference type="RefSeq" id="XP_023932777.1">
    <property type="nucleotide sequence ID" value="XM_024077009.1"/>
</dbReference>
<proteinExistence type="predicted"/>
<dbReference type="InterPro" id="IPR000210">
    <property type="entry name" value="BTB/POZ_dom"/>
</dbReference>
<accession>A0A2R2MS01</accession>
<dbReference type="InterPro" id="IPR006652">
    <property type="entry name" value="Kelch_1"/>
</dbReference>
<keyword evidence="2" id="KW-0677">Repeat</keyword>
<dbReference type="PANTHER" id="PTHR24412">
    <property type="entry name" value="KELCH PROTEIN"/>
    <property type="match status" value="1"/>
</dbReference>
<dbReference type="CDD" id="cd18455">
    <property type="entry name" value="BACK_KLHL16_gigaxonin"/>
    <property type="match status" value="1"/>
</dbReference>
<dbReference type="InParanoid" id="A0A2R2MS01"/>
<evidence type="ECO:0000313" key="4">
    <source>
        <dbReference type="Proteomes" id="UP000085678"/>
    </source>
</evidence>
<dbReference type="SMART" id="SM00612">
    <property type="entry name" value="Kelch"/>
    <property type="match status" value="4"/>
</dbReference>
<dbReference type="InterPro" id="IPR030579">
    <property type="entry name" value="KLHL16_BACK"/>
</dbReference>
<dbReference type="OrthoDB" id="45365at2759"/>
<dbReference type="SUPFAM" id="SSF54695">
    <property type="entry name" value="POZ domain"/>
    <property type="match status" value="1"/>
</dbReference>
<dbReference type="SUPFAM" id="SSF117281">
    <property type="entry name" value="Kelch motif"/>
    <property type="match status" value="1"/>
</dbReference>
<dbReference type="Pfam" id="PF00651">
    <property type="entry name" value="BTB"/>
    <property type="match status" value="1"/>
</dbReference>
<dbReference type="Gene3D" id="1.25.40.420">
    <property type="match status" value="1"/>
</dbReference>
<gene>
    <name evidence="5" type="primary">LOC106158285</name>
</gene>
<dbReference type="PIRSF" id="PIRSF037037">
    <property type="entry name" value="Kelch-like_protein_gigaxonin"/>
    <property type="match status" value="1"/>
</dbReference>
<evidence type="ECO:0000313" key="5">
    <source>
        <dbReference type="RefSeq" id="XP_023932777.1"/>
    </source>
</evidence>
<dbReference type="InterPro" id="IPR011705">
    <property type="entry name" value="BACK"/>
</dbReference>
<dbReference type="Pfam" id="PF24681">
    <property type="entry name" value="Kelch_KLHDC2_KLHL20_DRC7"/>
    <property type="match status" value="1"/>
</dbReference>